<dbReference type="InterPro" id="IPR049704">
    <property type="entry name" value="Aminotrans_3_PPA_site"/>
</dbReference>
<dbReference type="Gene3D" id="3.40.640.10">
    <property type="entry name" value="Type I PLP-dependent aspartate aminotransferase-like (Major domain)"/>
    <property type="match status" value="1"/>
</dbReference>
<feature type="binding site" evidence="9">
    <location>
        <position position="151"/>
    </location>
    <ligand>
        <name>substrate</name>
    </ligand>
</feature>
<dbReference type="PROSITE" id="PS00600">
    <property type="entry name" value="AA_TRANSFER_CLASS_3"/>
    <property type="match status" value="1"/>
</dbReference>
<dbReference type="RefSeq" id="WP_115570383.1">
    <property type="nucleotide sequence ID" value="NZ_NXLT01000001.1"/>
</dbReference>
<feature type="site" description="Participates in the substrate recognition with KAPA and in a stacking interaction with the adenine ring of SAM" evidence="9">
    <location>
        <position position="19"/>
    </location>
</feature>
<comment type="pathway">
    <text evidence="2 9">Cofactor biosynthesis; biotin biosynthesis; 7,8-diaminononanoate from 8-amino-7-oxononanoate (SAM route): step 1/1.</text>
</comment>
<dbReference type="InterPro" id="IPR015422">
    <property type="entry name" value="PyrdxlP-dep_Trfase_small"/>
</dbReference>
<name>A0A3D8ITA0_9HELI</name>
<keyword evidence="4 9" id="KW-0808">Transferase</keyword>
<keyword evidence="6 9" id="KW-0093">Biotin biosynthesis</keyword>
<feature type="binding site" evidence="9">
    <location>
        <position position="246"/>
    </location>
    <ligand>
        <name>pyridoxal 5'-phosphate</name>
        <dbReference type="ChEBI" id="CHEBI:597326"/>
    </ligand>
</feature>
<dbReference type="PIRSF" id="PIRSF000521">
    <property type="entry name" value="Transaminase_4ab_Lys_Orn"/>
    <property type="match status" value="1"/>
</dbReference>
<feature type="binding site" evidence="9">
    <location>
        <position position="310"/>
    </location>
    <ligand>
        <name>substrate</name>
    </ligand>
</feature>
<evidence type="ECO:0000313" key="10">
    <source>
        <dbReference type="EMBL" id="RDU68432.1"/>
    </source>
</evidence>
<evidence type="ECO:0000256" key="5">
    <source>
        <dbReference type="ARBA" id="ARBA00022691"/>
    </source>
</evidence>
<proteinExistence type="inferred from homology"/>
<dbReference type="PANTHER" id="PTHR42684:SF17">
    <property type="entry name" value="ADENOSYLMETHIONINE-8-AMINO-7-OXONONANOATE AMINOTRANSFERASE"/>
    <property type="match status" value="1"/>
</dbReference>
<dbReference type="Gene3D" id="3.90.1150.10">
    <property type="entry name" value="Aspartate Aminotransferase, domain 1"/>
    <property type="match status" value="1"/>
</dbReference>
<dbReference type="GO" id="GO:0004015">
    <property type="term" value="F:adenosylmethionine-8-amino-7-oxononanoate transaminase activity"/>
    <property type="evidence" value="ECO:0007669"/>
    <property type="project" value="UniProtKB-UniRule"/>
</dbReference>
<dbReference type="SUPFAM" id="SSF53383">
    <property type="entry name" value="PLP-dependent transferases"/>
    <property type="match status" value="1"/>
</dbReference>
<dbReference type="GO" id="GO:0009102">
    <property type="term" value="P:biotin biosynthetic process"/>
    <property type="evidence" value="ECO:0007669"/>
    <property type="project" value="UniProtKB-UniRule"/>
</dbReference>
<evidence type="ECO:0000256" key="6">
    <source>
        <dbReference type="ARBA" id="ARBA00022756"/>
    </source>
</evidence>
<feature type="binding site" evidence="9">
    <location>
        <begin position="117"/>
        <end position="118"/>
    </location>
    <ligand>
        <name>pyridoxal 5'-phosphate</name>
        <dbReference type="ChEBI" id="CHEBI:597326"/>
    </ligand>
</feature>
<evidence type="ECO:0000256" key="1">
    <source>
        <dbReference type="ARBA" id="ARBA00001933"/>
    </source>
</evidence>
<feature type="modified residue" description="N6-(pyridoxal phosphate)lysine" evidence="9">
    <location>
        <position position="275"/>
    </location>
</feature>
<dbReference type="UniPathway" id="UPA00078">
    <property type="reaction ID" value="UER00160"/>
</dbReference>
<dbReference type="InterPro" id="IPR015424">
    <property type="entry name" value="PyrdxlP-dep_Trfase"/>
</dbReference>
<evidence type="ECO:0000313" key="11">
    <source>
        <dbReference type="Proteomes" id="UP000256514"/>
    </source>
</evidence>
<keyword evidence="11" id="KW-1185">Reference proteome</keyword>
<feature type="binding site" evidence="9">
    <location>
        <position position="57"/>
    </location>
    <ligand>
        <name>substrate</name>
    </ligand>
</feature>
<feature type="binding site" evidence="9">
    <location>
        <position position="275"/>
    </location>
    <ligand>
        <name>substrate</name>
    </ligand>
</feature>
<evidence type="ECO:0000256" key="3">
    <source>
        <dbReference type="ARBA" id="ARBA00022576"/>
    </source>
</evidence>
<comment type="caution">
    <text evidence="10">The sequence shown here is derived from an EMBL/GenBank/DDBJ whole genome shotgun (WGS) entry which is preliminary data.</text>
</comment>
<evidence type="ECO:0000256" key="2">
    <source>
        <dbReference type="ARBA" id="ARBA00005063"/>
    </source>
</evidence>
<dbReference type="InterPro" id="IPR015421">
    <property type="entry name" value="PyrdxlP-dep_Trfase_major"/>
</dbReference>
<dbReference type="GO" id="GO:0005737">
    <property type="term" value="C:cytoplasm"/>
    <property type="evidence" value="ECO:0007669"/>
    <property type="project" value="UniProtKB-SubCell"/>
</dbReference>
<dbReference type="AlphaFoldDB" id="A0A3D8ITA0"/>
<evidence type="ECO:0000256" key="4">
    <source>
        <dbReference type="ARBA" id="ARBA00022679"/>
    </source>
</evidence>
<dbReference type="InterPro" id="IPR005815">
    <property type="entry name" value="BioA"/>
</dbReference>
<keyword evidence="5 9" id="KW-0949">S-adenosyl-L-methionine</keyword>
<dbReference type="GO" id="GO:0030170">
    <property type="term" value="F:pyridoxal phosphate binding"/>
    <property type="evidence" value="ECO:0007669"/>
    <property type="project" value="UniProtKB-UniRule"/>
</dbReference>
<dbReference type="EC" id="2.6.1.62" evidence="9"/>
<feature type="binding site" evidence="9">
    <location>
        <begin position="311"/>
        <end position="312"/>
    </location>
    <ligand>
        <name>pyridoxal 5'-phosphate</name>
        <dbReference type="ChEBI" id="CHEBI:597326"/>
    </ligand>
</feature>
<evidence type="ECO:0000256" key="7">
    <source>
        <dbReference type="ARBA" id="ARBA00022898"/>
    </source>
</evidence>
<reference evidence="10 11" key="1">
    <citation type="submission" date="2018-04" db="EMBL/GenBank/DDBJ databases">
        <title>Novel Campyloabacter and Helicobacter Species and Strains.</title>
        <authorList>
            <person name="Mannion A.J."/>
            <person name="Shen Z."/>
            <person name="Fox J.G."/>
        </authorList>
    </citation>
    <scope>NUCLEOTIDE SEQUENCE [LARGE SCALE GENOMIC DNA]</scope>
    <source>
        <strain evidence="10 11">MIT 12-6600</strain>
    </source>
</reference>
<dbReference type="NCBIfam" id="NF004624">
    <property type="entry name" value="PRK05964.1"/>
    <property type="match status" value="1"/>
</dbReference>
<sequence length="431" mass="48397">MQYTEILKAKDLAHIWHPCTQMHDHESTYPLIPIKNAKGVYVYDFDDKAYIDCISSWWVNIFGHCNPYINQKLIEQIHTLEHIILAGFSHEPIITLSSRLCEILPAPLNKCFFADNGSSAIEVALKMAYHAKAIESNTTFYDTFLSLQNAYHGETIGALSVGDVGLYKQVYDPILLKTLTSTAPTLHNTEQALKDLESMLDSHPNIVAFILEPLVQCAGNMAMHTPEFVAKATKMCQDRGIFVIFDEIAVGFGRSGSMFAFEQCGVIPDFLCLSKGLSGGYLPLSVVVTSDTIYEYFYAPYETHKAFLHSHSYTGNPLACACANAVLDIFDKENVIESNKLLSAYIWEQAQSLREFSFVQNMRQRGMILAFDLAGFEGQRKGIEVYNKALQKGLLLRPLGNTIYFMPPYVITKQEVAYVFGNLKEILASLR</sequence>
<dbReference type="CDD" id="cd00610">
    <property type="entry name" value="OAT_like"/>
    <property type="match status" value="1"/>
</dbReference>
<evidence type="ECO:0000256" key="8">
    <source>
        <dbReference type="ARBA" id="ARBA00048449"/>
    </source>
</evidence>
<dbReference type="EMBL" id="NXLT01000001">
    <property type="protein sequence ID" value="RDU68432.1"/>
    <property type="molecule type" value="Genomic_DNA"/>
</dbReference>
<keyword evidence="3 9" id="KW-0032">Aminotransferase</keyword>
<organism evidence="10 11">
    <name type="scientific">Helicobacter equorum</name>
    <dbReference type="NCBI Taxonomy" id="361872"/>
    <lineage>
        <taxon>Bacteria</taxon>
        <taxon>Pseudomonadati</taxon>
        <taxon>Campylobacterota</taxon>
        <taxon>Epsilonproteobacteria</taxon>
        <taxon>Campylobacterales</taxon>
        <taxon>Helicobacteraceae</taxon>
        <taxon>Helicobacter</taxon>
    </lineage>
</organism>
<dbReference type="Pfam" id="PF00202">
    <property type="entry name" value="Aminotran_3"/>
    <property type="match status" value="1"/>
</dbReference>
<comment type="subcellular location">
    <subcellularLocation>
        <location evidence="9">Cytoplasm</location>
    </subcellularLocation>
</comment>
<dbReference type="NCBIfam" id="TIGR00508">
    <property type="entry name" value="bioA"/>
    <property type="match status" value="1"/>
</dbReference>
<keyword evidence="9" id="KW-0963">Cytoplasm</keyword>
<comment type="cofactor">
    <cofactor evidence="1 9">
        <name>pyridoxal 5'-phosphate</name>
        <dbReference type="ChEBI" id="CHEBI:597326"/>
    </cofactor>
</comment>
<keyword evidence="7 9" id="KW-0663">Pyridoxal phosphate</keyword>
<comment type="similarity">
    <text evidence="9">Belongs to the class-III pyridoxal-phosphate-dependent aminotransferase family. BioA subfamily.</text>
</comment>
<dbReference type="HAMAP" id="MF_00834">
    <property type="entry name" value="BioA"/>
    <property type="match status" value="1"/>
</dbReference>
<gene>
    <name evidence="9" type="primary">bioA</name>
    <name evidence="10" type="ORF">CQA54_01085</name>
</gene>
<evidence type="ECO:0000256" key="9">
    <source>
        <dbReference type="HAMAP-Rule" id="MF_00834"/>
    </source>
</evidence>
<comment type="function">
    <text evidence="9">Catalyzes the transfer of the alpha-amino group from S-adenosyl-L-methionine (SAM) to 7-keto-8-aminopelargonic acid (KAPA) to form 7,8-diaminopelargonic acid (DAPA). It is the only aminotransferase known to utilize SAM as an amino donor.</text>
</comment>
<accession>A0A3D8ITA0</accession>
<comment type="catalytic activity">
    <reaction evidence="8 9">
        <text>(8S)-8-amino-7-oxononanoate + S-adenosyl-L-methionine = S-adenosyl-4-methylsulfanyl-2-oxobutanoate + (7R,8S)-7,8-diammoniononanoate</text>
        <dbReference type="Rhea" id="RHEA:16861"/>
        <dbReference type="ChEBI" id="CHEBI:16490"/>
        <dbReference type="ChEBI" id="CHEBI:59789"/>
        <dbReference type="ChEBI" id="CHEBI:149468"/>
        <dbReference type="ChEBI" id="CHEBI:149469"/>
        <dbReference type="EC" id="2.6.1.62"/>
    </reaction>
</comment>
<dbReference type="PANTHER" id="PTHR42684">
    <property type="entry name" value="ADENOSYLMETHIONINE-8-AMINO-7-OXONONANOATE AMINOTRANSFERASE"/>
    <property type="match status" value="1"/>
</dbReference>
<dbReference type="OrthoDB" id="9801834at2"/>
<comment type="subunit">
    <text evidence="9">Homodimer.</text>
</comment>
<protein>
    <recommendedName>
        <fullName evidence="9">Adenosylmethionine-8-amino-7-oxononanoate aminotransferase</fullName>
        <ecNumber evidence="9">2.6.1.62</ecNumber>
    </recommendedName>
    <alternativeName>
        <fullName evidence="9">7,8-diamino-pelargonic acid aminotransferase</fullName>
        <shortName evidence="9">DAPA AT</shortName>
        <shortName evidence="9">DAPA aminotransferase</shortName>
    </alternativeName>
    <alternativeName>
        <fullName evidence="9">7,8-diaminononanoate synthase</fullName>
        <shortName evidence="9">DANS</shortName>
    </alternativeName>
    <alternativeName>
        <fullName evidence="9">Diaminopelargonic acid synthase</fullName>
    </alternativeName>
</protein>
<feature type="binding site" evidence="9">
    <location>
        <position position="397"/>
    </location>
    <ligand>
        <name>substrate</name>
    </ligand>
</feature>
<dbReference type="InterPro" id="IPR005814">
    <property type="entry name" value="Aminotrans_3"/>
</dbReference>
<dbReference type="Proteomes" id="UP000256514">
    <property type="component" value="Unassembled WGS sequence"/>
</dbReference>